<proteinExistence type="predicted"/>
<feature type="compositionally biased region" description="Basic and acidic residues" evidence="1">
    <location>
        <begin position="1193"/>
        <end position="1217"/>
    </location>
</feature>
<feature type="compositionally biased region" description="Basic and acidic residues" evidence="1">
    <location>
        <begin position="787"/>
        <end position="831"/>
    </location>
</feature>
<feature type="compositionally biased region" description="Basic and acidic residues" evidence="1">
    <location>
        <begin position="1031"/>
        <end position="1044"/>
    </location>
</feature>
<feature type="region of interest" description="Disordered" evidence="1">
    <location>
        <begin position="927"/>
        <end position="948"/>
    </location>
</feature>
<evidence type="ECO:0000313" key="2">
    <source>
        <dbReference type="EMBL" id="MCG7944951.1"/>
    </source>
</evidence>
<dbReference type="AlphaFoldDB" id="A0A9E4K9K8"/>
<protein>
    <submittedName>
        <fullName evidence="2">Uncharacterized protein</fullName>
    </submittedName>
</protein>
<evidence type="ECO:0000313" key="3">
    <source>
        <dbReference type="Proteomes" id="UP000886667"/>
    </source>
</evidence>
<feature type="region of interest" description="Disordered" evidence="1">
    <location>
        <begin position="163"/>
        <end position="233"/>
    </location>
</feature>
<dbReference type="Proteomes" id="UP000886667">
    <property type="component" value="Unassembled WGS sequence"/>
</dbReference>
<feature type="compositionally biased region" description="Basic and acidic residues" evidence="1">
    <location>
        <begin position="717"/>
        <end position="733"/>
    </location>
</feature>
<sequence length="1236" mass="135997">MSLLTGNNPFQKLFENDIELKINGQKQDGEKKDEDPSAPAGAEGESKKDGNVEIPPGAPDANGDGEVNAADDLDGNGIVDAKDLKIAELQKELQVRQLEKEIETLDDPAWDPQQMVVNRLRIKDKGDRFVCINQRGDEIESFPYDNKQTTSKEARYEAQRFVERHMDDQINTKHKETKESEAKAEMDAENPNDPNAPGGGDPTPGKGTEAGSEGEEAKQKANAPDPKKKPTVKEGMDIFERRKFIYAARIAKEAGKDTFEFAGKIHNVKTGKVMVDEEVQIMVNQIKEWMHAGMQLEDAVNRLINEAGYNNFPLTREEWLQRLPMLAKNMSDVANGNSKGTSTAQYVTLTNRINERALLEGKVDKNTMKMLKSLDADEARLIIQGLPKNVRAKVMKQLGLKEKVDGRTKAYKETANRILARKQRGNTEDLEEGMTAPVLKNVLSKFEIAGKELDTLSKFIKLDDPKAVRPITEIKKDYDKLMKKLSSIRKVLSEDVQIDLEESAATLAIIRGMKKKVDELVKVFRGRGQFEKLVGKAAGNVEDEVANLRTAASRMSDILGELDTVVLMSESIDEMMLEAKLSPQQRDGLEDLIFGLKMETDPNGMGKISNIEKLLKQAKTEYGDKIHSDLKRAVQTGVWHFPKWGIARGTYGTDRLAAKQQTTIKKNGKIDRRSAQSTKRDIKYSLRGMGRKDPKRLGEEIDLLREFASDYASYLLEKDEKSPKEDPKAKEAGGDDAGEQAALKALEDAKAALKKDYGYSDDDLGGTPAKSGDNGDAGANDESGGGDEAKAAPKQSAKDDDEKPEKGADKGDAPKAAPKNDKGAGGEKGAPEAEGEEEMKPKGGEEKQAKADKKEAGADAKEQEMATPEGDDGMVPDEDGDGVEDINNDGMNDAGEIEDAEDEAAQGEIAAKLDQLQMAVDQILADQQEGDMEEPQVRKGVGPSGKEEYDVVQGDKTLANGFASAEEALTWIERNRDTVMGPPEGEMGATEGEEDMVAGDGKMVGAVKGTSTKPIPGKEPTPNDGKITPSKPDEKKPVDTKDKKPTVAEMYAAYISGTTPETSMLSEAWYGTRKAKTSKPVKKSKVSDKDNQLSARIQAHQKANPGVGTARSRMIAKGYIKADIDDYEQMTRESNAVVFQEKPLEKMDEVEYVQVESDDLIDEISQGLKQRYRDRASQAGVAAQNMSRHLRGKEKQDMERMAKNRRDGVKRSMREDQQPTVAEIYAAAMDRFTPKK</sequence>
<feature type="compositionally biased region" description="Basic and acidic residues" evidence="1">
    <location>
        <begin position="163"/>
        <end position="186"/>
    </location>
</feature>
<feature type="region of interest" description="Disordered" evidence="1">
    <location>
        <begin position="717"/>
        <end position="743"/>
    </location>
</feature>
<accession>A0A9E4K9K8</accession>
<feature type="compositionally biased region" description="Acidic residues" evidence="1">
    <location>
        <begin position="869"/>
        <end position="887"/>
    </location>
</feature>
<feature type="compositionally biased region" description="Acidic residues" evidence="1">
    <location>
        <begin position="895"/>
        <end position="905"/>
    </location>
</feature>
<feature type="region of interest" description="Disordered" evidence="1">
    <location>
        <begin position="16"/>
        <end position="76"/>
    </location>
</feature>
<feature type="compositionally biased region" description="Basic and acidic residues" evidence="1">
    <location>
        <begin position="215"/>
        <end position="233"/>
    </location>
</feature>
<feature type="region of interest" description="Disordered" evidence="1">
    <location>
        <begin position="757"/>
        <end position="905"/>
    </location>
</feature>
<reference evidence="2" key="1">
    <citation type="journal article" date="2021" name="Proc. Natl. Acad. Sci. U.S.A.">
        <title>Global biogeography of chemosynthetic symbionts reveals both localized and globally distributed symbiont groups. .</title>
        <authorList>
            <person name="Osvatic J.T."/>
            <person name="Wilkins L.G.E."/>
            <person name="Leibrecht L."/>
            <person name="Leray M."/>
            <person name="Zauner S."/>
            <person name="Polzin J."/>
            <person name="Camacho Y."/>
            <person name="Gros O."/>
            <person name="van Gils J.A."/>
            <person name="Eisen J.A."/>
            <person name="Petersen J.M."/>
            <person name="Yuen B."/>
        </authorList>
    </citation>
    <scope>NUCLEOTIDE SEQUENCE</scope>
    <source>
        <strain evidence="2">MAGclacostrist064TRANS</strain>
    </source>
</reference>
<feature type="region of interest" description="Disordered" evidence="1">
    <location>
        <begin position="973"/>
        <end position="1044"/>
    </location>
</feature>
<comment type="caution">
    <text evidence="2">The sequence shown here is derived from an EMBL/GenBank/DDBJ whole genome shotgun (WGS) entry which is preliminary data.</text>
</comment>
<evidence type="ECO:0000256" key="1">
    <source>
        <dbReference type="SAM" id="MobiDB-lite"/>
    </source>
</evidence>
<dbReference type="EMBL" id="JAEPCM010000016">
    <property type="protein sequence ID" value="MCG7944951.1"/>
    <property type="molecule type" value="Genomic_DNA"/>
</dbReference>
<feature type="region of interest" description="Disordered" evidence="1">
    <location>
        <begin position="1175"/>
        <end position="1220"/>
    </location>
</feature>
<organism evidence="2 3">
    <name type="scientific">Candidatus Thiodiazotropha taylori</name>
    <dbReference type="NCBI Taxonomy" id="2792791"/>
    <lineage>
        <taxon>Bacteria</taxon>
        <taxon>Pseudomonadati</taxon>
        <taxon>Pseudomonadota</taxon>
        <taxon>Gammaproteobacteria</taxon>
        <taxon>Chromatiales</taxon>
        <taxon>Sedimenticolaceae</taxon>
        <taxon>Candidatus Thiodiazotropha</taxon>
    </lineage>
</organism>
<feature type="compositionally biased region" description="Basic and acidic residues" evidence="1">
    <location>
        <begin position="838"/>
        <end position="864"/>
    </location>
</feature>
<gene>
    <name evidence="2" type="ORF">JAZ07_01240</name>
</gene>
<name>A0A9E4K9K8_9GAMM</name>